<dbReference type="GO" id="GO:0005737">
    <property type="term" value="C:cytoplasm"/>
    <property type="evidence" value="ECO:0007669"/>
    <property type="project" value="TreeGrafter"/>
</dbReference>
<dbReference type="GO" id="GO:0004150">
    <property type="term" value="F:dihydroneopterin aldolase activity"/>
    <property type="evidence" value="ECO:0007669"/>
    <property type="project" value="UniProtKB-UniRule"/>
</dbReference>
<dbReference type="GeneID" id="96622900"/>
<dbReference type="NCBIfam" id="TIGR00526">
    <property type="entry name" value="folB_dom"/>
    <property type="match status" value="1"/>
</dbReference>
<comment type="catalytic activity">
    <reaction evidence="1 6">
        <text>7,8-dihydroneopterin = 6-hydroxymethyl-7,8-dihydropterin + glycolaldehyde</text>
        <dbReference type="Rhea" id="RHEA:10540"/>
        <dbReference type="ChEBI" id="CHEBI:17001"/>
        <dbReference type="ChEBI" id="CHEBI:17071"/>
        <dbReference type="ChEBI" id="CHEBI:44841"/>
        <dbReference type="EC" id="4.1.2.25"/>
    </reaction>
</comment>
<dbReference type="InterPro" id="IPR043133">
    <property type="entry name" value="GTP-CH-I_C/QueF"/>
</dbReference>
<feature type="domain" description="Dihydroneopterin aldolase/epimerase" evidence="7">
    <location>
        <begin position="23"/>
        <end position="135"/>
    </location>
</feature>
<comment type="similarity">
    <text evidence="3 6">Belongs to the DHNA family.</text>
</comment>
<dbReference type="AlphaFoldDB" id="A0A7H2BEA9"/>
<dbReference type="NCBIfam" id="TIGR00525">
    <property type="entry name" value="folB"/>
    <property type="match status" value="1"/>
</dbReference>
<dbReference type="SUPFAM" id="SSF55620">
    <property type="entry name" value="Tetrahydrobiopterin biosynthesis enzymes-like"/>
    <property type="match status" value="1"/>
</dbReference>
<name>A0A7H2BEA9_9MICC</name>
<comment type="function">
    <text evidence="6">Catalyzes the conversion of 7,8-dihydroneopterin to 6-hydroxymethyl-7,8-dihydropterin.</text>
</comment>
<accession>A0A7H2BEA9</accession>
<keyword evidence="9" id="KW-1185">Reference proteome</keyword>
<evidence type="ECO:0000256" key="5">
    <source>
        <dbReference type="ARBA" id="ARBA00023239"/>
    </source>
</evidence>
<evidence type="ECO:0000256" key="3">
    <source>
        <dbReference type="ARBA" id="ARBA00005708"/>
    </source>
</evidence>
<protein>
    <recommendedName>
        <fullName evidence="6">7,8-dihydroneopterin aldolase</fullName>
        <ecNumber evidence="6">4.1.2.25</ecNumber>
    </recommendedName>
</protein>
<evidence type="ECO:0000256" key="6">
    <source>
        <dbReference type="RuleBase" id="RU362079"/>
    </source>
</evidence>
<dbReference type="UniPathway" id="UPA00077">
    <property type="reaction ID" value="UER00154"/>
</dbReference>
<dbReference type="InterPro" id="IPR006157">
    <property type="entry name" value="FolB_dom"/>
</dbReference>
<dbReference type="GO" id="GO:0046656">
    <property type="term" value="P:folic acid biosynthetic process"/>
    <property type="evidence" value="ECO:0007669"/>
    <property type="project" value="UniProtKB-UniRule"/>
</dbReference>
<keyword evidence="4 6" id="KW-0289">Folate biosynthesis</keyword>
<evidence type="ECO:0000256" key="4">
    <source>
        <dbReference type="ARBA" id="ARBA00022909"/>
    </source>
</evidence>
<evidence type="ECO:0000313" key="8">
    <source>
        <dbReference type="EMBL" id="QNV38005.1"/>
    </source>
</evidence>
<evidence type="ECO:0000259" key="7">
    <source>
        <dbReference type="SMART" id="SM00905"/>
    </source>
</evidence>
<evidence type="ECO:0000313" key="9">
    <source>
        <dbReference type="Proteomes" id="UP000516404"/>
    </source>
</evidence>
<dbReference type="CDD" id="cd00534">
    <property type="entry name" value="DHNA_DHNTPE"/>
    <property type="match status" value="1"/>
</dbReference>
<dbReference type="PANTHER" id="PTHR42844:SF1">
    <property type="entry name" value="DIHYDRONEOPTERIN ALDOLASE 1-RELATED"/>
    <property type="match status" value="1"/>
</dbReference>
<dbReference type="EC" id="4.1.2.25" evidence="6"/>
<gene>
    <name evidence="8" type="primary">folB</name>
    <name evidence="8" type="ORF">IDM49_01515</name>
</gene>
<organism evidence="8 9">
    <name type="scientific">Rothia terrae</name>
    <dbReference type="NCBI Taxonomy" id="396015"/>
    <lineage>
        <taxon>Bacteria</taxon>
        <taxon>Bacillati</taxon>
        <taxon>Actinomycetota</taxon>
        <taxon>Actinomycetes</taxon>
        <taxon>Micrococcales</taxon>
        <taxon>Micrococcaceae</taxon>
        <taxon>Rothia</taxon>
    </lineage>
</organism>
<reference evidence="8 9" key="1">
    <citation type="submission" date="2020-09" db="EMBL/GenBank/DDBJ databases">
        <title>Investigation of environmental microbes.</title>
        <authorList>
            <person name="Ou Y."/>
            <person name="Kang Q."/>
        </authorList>
    </citation>
    <scope>NUCLEOTIDE SEQUENCE [LARGE SCALE GENOMIC DNA]</scope>
    <source>
        <strain evidence="8 9">KJZ-14</strain>
    </source>
</reference>
<evidence type="ECO:0000256" key="1">
    <source>
        <dbReference type="ARBA" id="ARBA00001353"/>
    </source>
</evidence>
<dbReference type="RefSeq" id="WP_168615516.1">
    <property type="nucleotide sequence ID" value="NZ_BAAAOX010000045.1"/>
</dbReference>
<keyword evidence="5 6" id="KW-0456">Lyase</keyword>
<proteinExistence type="inferred from homology"/>
<comment type="pathway">
    <text evidence="2 6">Cofactor biosynthesis; tetrahydrofolate biosynthesis; 2-amino-4-hydroxy-6-hydroxymethyl-7,8-dihydropteridine diphosphate from 7,8-dihydroneopterin triphosphate: step 3/4.</text>
</comment>
<sequence>MPEISVSNESSSTASRYSFADRITLTGVGCVGCHGVLDSEKKTGQPFFVDVTMFTSFCASSASDDIAQTANYAEVAETIREVITGQSVDLIETLAEKLASTILSRFAIDALELTVHKPNAPIEVTFSDVSVTIFREKQA</sequence>
<dbReference type="EMBL" id="CP061539">
    <property type="protein sequence ID" value="QNV38005.1"/>
    <property type="molecule type" value="Genomic_DNA"/>
</dbReference>
<dbReference type="KEGG" id="rter:IDM49_01515"/>
<dbReference type="InterPro" id="IPR006156">
    <property type="entry name" value="Dihydroneopterin_aldolase"/>
</dbReference>
<dbReference type="GO" id="GO:0046654">
    <property type="term" value="P:tetrahydrofolate biosynthetic process"/>
    <property type="evidence" value="ECO:0007669"/>
    <property type="project" value="UniProtKB-UniRule"/>
</dbReference>
<dbReference type="Pfam" id="PF02152">
    <property type="entry name" value="FolB"/>
    <property type="match status" value="1"/>
</dbReference>
<dbReference type="Gene3D" id="3.30.1130.10">
    <property type="match status" value="1"/>
</dbReference>
<dbReference type="SMART" id="SM00905">
    <property type="entry name" value="FolB"/>
    <property type="match status" value="1"/>
</dbReference>
<evidence type="ECO:0000256" key="2">
    <source>
        <dbReference type="ARBA" id="ARBA00005013"/>
    </source>
</evidence>
<dbReference type="Proteomes" id="UP000516404">
    <property type="component" value="Chromosome"/>
</dbReference>
<dbReference type="PANTHER" id="PTHR42844">
    <property type="entry name" value="DIHYDRONEOPTERIN ALDOLASE 1-RELATED"/>
    <property type="match status" value="1"/>
</dbReference>